<dbReference type="SUPFAM" id="SSF109854">
    <property type="entry name" value="DinB/YfiT-like putative metalloenzymes"/>
    <property type="match status" value="1"/>
</dbReference>
<keyword evidence="2" id="KW-1185">Reference proteome</keyword>
<dbReference type="InterPro" id="IPR007061">
    <property type="entry name" value="MST-like"/>
</dbReference>
<comment type="caution">
    <text evidence="1">The sequence shown here is derived from an EMBL/GenBank/DDBJ whole genome shotgun (WGS) entry which is preliminary data.</text>
</comment>
<organism evidence="1 2">
    <name type="scientific">Brachybacterium halotolerans</name>
    <dbReference type="NCBI Taxonomy" id="2795215"/>
    <lineage>
        <taxon>Bacteria</taxon>
        <taxon>Bacillati</taxon>
        <taxon>Actinomycetota</taxon>
        <taxon>Actinomycetes</taxon>
        <taxon>Micrococcales</taxon>
        <taxon>Dermabacteraceae</taxon>
        <taxon>Brachybacterium</taxon>
    </lineage>
</organism>
<dbReference type="EMBL" id="JAEDAJ010000001">
    <property type="protein sequence ID" value="MBK0330314.1"/>
    <property type="molecule type" value="Genomic_DNA"/>
</dbReference>
<dbReference type="Pfam" id="PF04978">
    <property type="entry name" value="MST"/>
    <property type="match status" value="1"/>
</dbReference>
<gene>
    <name evidence="1" type="ORF">I8D64_02720</name>
</gene>
<evidence type="ECO:0000313" key="2">
    <source>
        <dbReference type="Proteomes" id="UP000612352"/>
    </source>
</evidence>
<reference evidence="1 2" key="1">
    <citation type="submission" date="2020-12" db="EMBL/GenBank/DDBJ databases">
        <title>Brachybacterium sp. MASK1Z-5, whole genome shotgun sequence.</title>
        <authorList>
            <person name="Tuo L."/>
        </authorList>
    </citation>
    <scope>NUCLEOTIDE SEQUENCE [LARGE SCALE GENOMIC DNA]</scope>
    <source>
        <strain evidence="1 2">MASK1Z-5</strain>
    </source>
</reference>
<protein>
    <submittedName>
        <fullName evidence="1">DUF664 domain-containing protein</fullName>
    </submittedName>
</protein>
<evidence type="ECO:0000313" key="1">
    <source>
        <dbReference type="EMBL" id="MBK0330314.1"/>
    </source>
</evidence>
<name>A0ABS1B6S3_9MICO</name>
<dbReference type="InterPro" id="IPR034660">
    <property type="entry name" value="DinB/YfiT-like"/>
</dbReference>
<accession>A0ABS1B6S3</accession>
<dbReference type="Gene3D" id="1.20.120.450">
    <property type="entry name" value="dinb family like domain"/>
    <property type="match status" value="1"/>
</dbReference>
<sequence length="177" mass="19726">MDYNDVPIEDCLRGGEGEMLLFALDRVHRQFAWKSGGLTQEQLGTRHPPSGVTIAGTIVHLAKVEEMWTASAAGRAPGPPTTGPEPWTAYDAEWTTAAESPPEELYALWYETIGRCRREWSDLVRDGGLDELVQDDPEYQVSRRRRLVDILEENLLHTGQTSIVREAIDGLVGNDPP</sequence>
<dbReference type="RefSeq" id="WP_200500940.1">
    <property type="nucleotide sequence ID" value="NZ_JAEDAJ010000001.1"/>
</dbReference>
<dbReference type="Proteomes" id="UP000612352">
    <property type="component" value="Unassembled WGS sequence"/>
</dbReference>
<proteinExistence type="predicted"/>